<dbReference type="InterPro" id="IPR002048">
    <property type="entry name" value="EF_hand_dom"/>
</dbReference>
<evidence type="ECO:0000313" key="9">
    <source>
        <dbReference type="Proteomes" id="UP001345963"/>
    </source>
</evidence>
<evidence type="ECO:0000256" key="2">
    <source>
        <dbReference type="ARBA" id="ARBA00022490"/>
    </source>
</evidence>
<feature type="compositionally biased region" description="Basic and acidic residues" evidence="6">
    <location>
        <begin position="1151"/>
        <end position="1171"/>
    </location>
</feature>
<sequence>MEEEEHSHYVAQLKAEFKSCDTTATGFLDRDELTELCRKLQLDAHLPLLLDTLLGERPYGRVNFEEFKDSFVAILSRCLDLSTSEDNSSYLEPAIPQEVKPKFVKGTKRYGRRSCPETPPNAGLSCDSEESTPSRPEAADSSPPGVRRAKLRRSTSLESVESLKSDEETGSTRINQPLFQNKADEEDGGGRGVLTAVCDHLALQDVDELLRRLDADLEGRVTVREFSKALWSSAPTLSSTPVRSADLQRALHRNQQLVKEEGPVRSASPSLLLATMGQRVLSRLDDGSGCTSPERVVALWTEEGIRNSQEILQTLDFPLEERLSLADLTLVLDNELLVSGNGIHQAALISYKTEIQHLQEVAEQACRERDKLRTDLDLAQQRNLQLVREVDDRHASMETLNESKIRDLEQDFRERLVSLRCQSEQESEALLQQVERERSALQEELQLLRAQEAELQEELSSTAQEKQHLEDELNAVKMKLSEAESSVQRLQRDLDQLLHHKFGSLDPSGATLNHEERFSELLREYELQRRELQDRNDELSSELELLKSHRSSRKSHLPAGGDVSELSWSQQHSATDDSEMKSSSSSAGRKRLLPGDKMALSSLDLSGPSVSIHTELALQQLKEKHEQELQQLQIQLETQGNYYERQLDMMKQNIEVERKDISQAFKLEISELEEQKAQVELQVKQLKETVDRLQTQVQQGGGGRSSEVERRIQWERAELEQNYAREISNLVQRLSGEKDQLETEMKLKMDQEVMRVREETQTQQEEKRRMKEEVRSLKEQICILQEAALRSSQTQAGLEEDLEASRRRSSELQTRLEEACSQLEESITYLESQEVRNKRLASEKGSMEGELQQVRKKEAELLDQMDQLKAELTDRSYSSTLQTVTFLRSELEKLQAALWSRTESISRLTTELDSLKMDRDRLIQDLKEQAMAVDTLQLQLDAISEELDQRKRSEAALQEALQEEQNRASELQSSLTEEKEEVTYLSQENSTYMRLVDQLSTQIVEMEEEISSLREHLRGLSLQLNDTADLVLDLRRQLNSRTSQVERLQSKAGDRTSEQVLFLQRALQDSQNQLTSTQEDFDREKRRLAQRLMELENLVLDLEDVTEAASPHRTQLEEVRSENTALQERLKVLQQEVQNLEDEAGKKRRRLQEMEREHERSREEEERLHRENSRYREEVLDLSSRNLKLSSDNGDLSNRLCGEQESVRMLQERLATVSKEQEEGAVVQRLQEELSSFKEKLSIQSDLEVELSGVRVKLQKVKEEKEKLQRDAENWNHQVEQLHQQVVSMQAEADLLHFQLLVATQEKLGHAQEVTELHRKLREALSKVEEMQADVRRLMEEKEELHQNLQEETHILRVQNQELQQQLSELQVQDVRVQKLSQEHQNLRSRLDEVETARTQAHDQVLRSDAALSVAKAQHLRQRQQLQEQAGCREQVEQLQLQLQQEQMRSQQLEEKITVQVQHSRSQISMKQEQFDKATAALKQQADELEVQLKALRLVLQDKVQEFKEQMEKNKKMSSMLKDLYVENSQLMKALQVTEQRQKQAEKKNFMLEEKVGALNELLKEVVATVFATRCFLGSTSSSLPADGGQTVAPIVWQPHVSVSQGSCGYLAALHRQCVDD</sequence>
<organism evidence="8 9">
    <name type="scientific">Ataeniobius toweri</name>
    <dbReference type="NCBI Taxonomy" id="208326"/>
    <lineage>
        <taxon>Eukaryota</taxon>
        <taxon>Metazoa</taxon>
        <taxon>Chordata</taxon>
        <taxon>Craniata</taxon>
        <taxon>Vertebrata</taxon>
        <taxon>Euteleostomi</taxon>
        <taxon>Actinopterygii</taxon>
        <taxon>Neopterygii</taxon>
        <taxon>Teleostei</taxon>
        <taxon>Neoteleostei</taxon>
        <taxon>Acanthomorphata</taxon>
        <taxon>Ovalentaria</taxon>
        <taxon>Atherinomorphae</taxon>
        <taxon>Cyprinodontiformes</taxon>
        <taxon>Goodeidae</taxon>
        <taxon>Ataeniobius</taxon>
    </lineage>
</organism>
<accession>A0ABU7AKZ6</accession>
<feature type="coiled-coil region" evidence="5">
    <location>
        <begin position="348"/>
        <end position="389"/>
    </location>
</feature>
<dbReference type="Gene3D" id="1.10.287.2610">
    <property type="match status" value="1"/>
</dbReference>
<keyword evidence="5" id="KW-0175">Coiled coil</keyword>
<evidence type="ECO:0000313" key="8">
    <source>
        <dbReference type="EMBL" id="MED6238394.1"/>
    </source>
</evidence>
<evidence type="ECO:0000256" key="1">
    <source>
        <dbReference type="ARBA" id="ARBA00004300"/>
    </source>
</evidence>
<dbReference type="InterPro" id="IPR011992">
    <property type="entry name" value="EF-hand-dom_pair"/>
</dbReference>
<comment type="caution">
    <text evidence="8">The sequence shown here is derived from an EMBL/GenBank/DDBJ whole genome shotgun (WGS) entry which is preliminary data.</text>
</comment>
<feature type="region of interest" description="Disordered" evidence="6">
    <location>
        <begin position="548"/>
        <end position="593"/>
    </location>
</feature>
<feature type="coiled-coil region" evidence="5">
    <location>
        <begin position="724"/>
        <end position="871"/>
    </location>
</feature>
<dbReference type="PROSITE" id="PS50222">
    <property type="entry name" value="EF_HAND_2"/>
    <property type="match status" value="1"/>
</dbReference>
<evidence type="ECO:0000259" key="7">
    <source>
        <dbReference type="PROSITE" id="PS50222"/>
    </source>
</evidence>
<evidence type="ECO:0000256" key="4">
    <source>
        <dbReference type="ARBA" id="ARBA00023212"/>
    </source>
</evidence>
<proteinExistence type="predicted"/>
<keyword evidence="2" id="KW-0963">Cytoplasm</keyword>
<reference evidence="8 9" key="1">
    <citation type="submission" date="2021-07" db="EMBL/GenBank/DDBJ databases">
        <authorList>
            <person name="Palmer J.M."/>
        </authorList>
    </citation>
    <scope>NUCLEOTIDE SEQUENCE [LARGE SCALE GENOMIC DNA]</scope>
    <source>
        <strain evidence="8 9">AT_MEX2019</strain>
        <tissue evidence="8">Muscle</tissue>
    </source>
</reference>
<feature type="coiled-coil region" evidence="5">
    <location>
        <begin position="1227"/>
        <end position="1404"/>
    </location>
</feature>
<keyword evidence="4" id="KW-0206">Cytoskeleton</keyword>
<dbReference type="SUPFAM" id="SSF47473">
    <property type="entry name" value="EF-hand"/>
    <property type="match status" value="1"/>
</dbReference>
<feature type="domain" description="EF-hand" evidence="7">
    <location>
        <begin position="8"/>
        <end position="43"/>
    </location>
</feature>
<protein>
    <recommendedName>
        <fullName evidence="7">EF-hand domain-containing protein</fullName>
    </recommendedName>
</protein>
<feature type="coiled-coil region" evidence="5">
    <location>
        <begin position="615"/>
        <end position="696"/>
    </location>
</feature>
<keyword evidence="3" id="KW-0597">Phosphoprotein</keyword>
<feature type="coiled-coil region" evidence="5">
    <location>
        <begin position="1429"/>
        <end position="1555"/>
    </location>
</feature>
<dbReference type="Proteomes" id="UP001345963">
    <property type="component" value="Unassembled WGS sequence"/>
</dbReference>
<keyword evidence="9" id="KW-1185">Reference proteome</keyword>
<dbReference type="PANTHER" id="PTHR18905:SF12">
    <property type="entry name" value="NINEIN-LIKE PROTEIN"/>
    <property type="match status" value="1"/>
</dbReference>
<comment type="subcellular location">
    <subcellularLocation>
        <location evidence="1">Cytoplasm</location>
        <location evidence="1">Cytoskeleton</location>
        <location evidence="1">Microtubule organizing center</location>
        <location evidence="1">Centrosome</location>
    </subcellularLocation>
</comment>
<evidence type="ECO:0000256" key="5">
    <source>
        <dbReference type="SAM" id="Coils"/>
    </source>
</evidence>
<feature type="region of interest" description="Disordered" evidence="6">
    <location>
        <begin position="1143"/>
        <end position="1171"/>
    </location>
</feature>
<evidence type="ECO:0000256" key="3">
    <source>
        <dbReference type="ARBA" id="ARBA00022553"/>
    </source>
</evidence>
<gene>
    <name evidence="8" type="ORF">ATANTOWER_019782</name>
</gene>
<evidence type="ECO:0000256" key="6">
    <source>
        <dbReference type="SAM" id="MobiDB-lite"/>
    </source>
</evidence>
<name>A0ABU7AKZ6_9TELE</name>
<dbReference type="EMBL" id="JAHUTI010020085">
    <property type="protein sequence ID" value="MED6238394.1"/>
    <property type="molecule type" value="Genomic_DNA"/>
</dbReference>
<feature type="region of interest" description="Disordered" evidence="6">
    <location>
        <begin position="109"/>
        <end position="188"/>
    </location>
</feature>
<dbReference type="PANTHER" id="PTHR18905">
    <property type="entry name" value="NINEIN"/>
    <property type="match status" value="1"/>
</dbReference>